<sequence length="129" mass="15268">MKKIGRWMLQCGYNTDITYGGYFSDGLRVGPWKLPIYNYWKRSQPIVYEVGEYCDDQKQGRWNYIMNNQIIGGGYYEEECTGLKTGNWIELDDDINNLGQVIQEGQYMKGNKVGVWRKLKKVYQQNYIH</sequence>
<keyword evidence="2" id="KW-1185">Reference proteome</keyword>
<name>A0A8S1V4M5_PAROT</name>
<protein>
    <submittedName>
        <fullName evidence="1">Uncharacterized protein</fullName>
    </submittedName>
</protein>
<dbReference type="OrthoDB" id="298777at2759"/>
<evidence type="ECO:0000313" key="1">
    <source>
        <dbReference type="EMBL" id="CAD8169696.1"/>
    </source>
</evidence>
<comment type="caution">
    <text evidence="1">The sequence shown here is derived from an EMBL/GenBank/DDBJ whole genome shotgun (WGS) entry which is preliminary data.</text>
</comment>
<gene>
    <name evidence="1" type="ORF">POCTA_138.1.T0540077</name>
</gene>
<accession>A0A8S1V4M5</accession>
<reference evidence="1" key="1">
    <citation type="submission" date="2021-01" db="EMBL/GenBank/DDBJ databases">
        <authorList>
            <consortium name="Genoscope - CEA"/>
            <person name="William W."/>
        </authorList>
    </citation>
    <scope>NUCLEOTIDE SEQUENCE</scope>
</reference>
<dbReference type="AlphaFoldDB" id="A0A8S1V4M5"/>
<proteinExistence type="predicted"/>
<organism evidence="1 2">
    <name type="scientific">Paramecium octaurelia</name>
    <dbReference type="NCBI Taxonomy" id="43137"/>
    <lineage>
        <taxon>Eukaryota</taxon>
        <taxon>Sar</taxon>
        <taxon>Alveolata</taxon>
        <taxon>Ciliophora</taxon>
        <taxon>Intramacronucleata</taxon>
        <taxon>Oligohymenophorea</taxon>
        <taxon>Peniculida</taxon>
        <taxon>Parameciidae</taxon>
        <taxon>Paramecium</taxon>
    </lineage>
</organism>
<evidence type="ECO:0000313" key="2">
    <source>
        <dbReference type="Proteomes" id="UP000683925"/>
    </source>
</evidence>
<dbReference type="EMBL" id="CAJJDP010000054">
    <property type="protein sequence ID" value="CAD8169696.1"/>
    <property type="molecule type" value="Genomic_DNA"/>
</dbReference>
<dbReference type="Proteomes" id="UP000683925">
    <property type="component" value="Unassembled WGS sequence"/>
</dbReference>
<dbReference type="PANTHER" id="PTHR33706">
    <property type="entry name" value="MORN VARIANT REPEAT PROTEIN"/>
    <property type="match status" value="1"/>
</dbReference>
<dbReference type="PANTHER" id="PTHR33706:SF1">
    <property type="entry name" value="TPR REPEAT PROTEIN"/>
    <property type="match status" value="1"/>
</dbReference>